<dbReference type="Proteomes" id="UP000551353">
    <property type="component" value="Unassembled WGS sequence"/>
</dbReference>
<dbReference type="InterPro" id="IPR000847">
    <property type="entry name" value="LysR_HTH_N"/>
</dbReference>
<evidence type="ECO:0000313" key="9">
    <source>
        <dbReference type="Proteomes" id="UP000551353"/>
    </source>
</evidence>
<name>A0ABR6IGH5_9HYPH</name>
<dbReference type="PROSITE" id="PS50931">
    <property type="entry name" value="HTH_LYSR"/>
    <property type="match status" value="1"/>
</dbReference>
<dbReference type="RefSeq" id="WP_233450575.1">
    <property type="nucleotide sequence ID" value="NZ_JACIFX010000001.1"/>
</dbReference>
<keyword evidence="4 8" id="KW-0238">DNA-binding</keyword>
<protein>
    <submittedName>
        <fullName evidence="8">DNA-binding transcriptional LysR family regulator</fullName>
    </submittedName>
</protein>
<dbReference type="Pfam" id="PF03466">
    <property type="entry name" value="LysR_substrate"/>
    <property type="match status" value="1"/>
</dbReference>
<dbReference type="InterPro" id="IPR050389">
    <property type="entry name" value="LysR-type_TF"/>
</dbReference>
<dbReference type="SUPFAM" id="SSF46785">
    <property type="entry name" value="Winged helix' DNA-binding domain"/>
    <property type="match status" value="1"/>
</dbReference>
<dbReference type="Gene3D" id="3.40.190.10">
    <property type="entry name" value="Periplasmic binding protein-like II"/>
    <property type="match status" value="2"/>
</dbReference>
<organism evidence="8 9">
    <name type="scientific">Rhizobium mongolense</name>
    <dbReference type="NCBI Taxonomy" id="57676"/>
    <lineage>
        <taxon>Bacteria</taxon>
        <taxon>Pseudomonadati</taxon>
        <taxon>Pseudomonadota</taxon>
        <taxon>Alphaproteobacteria</taxon>
        <taxon>Hyphomicrobiales</taxon>
        <taxon>Rhizobiaceae</taxon>
        <taxon>Rhizobium/Agrobacterium group</taxon>
        <taxon>Rhizobium</taxon>
    </lineage>
</organism>
<evidence type="ECO:0000256" key="4">
    <source>
        <dbReference type="ARBA" id="ARBA00023125"/>
    </source>
</evidence>
<comment type="caution">
    <text evidence="8">The sequence shown here is derived from an EMBL/GenBank/DDBJ whole genome shotgun (WGS) entry which is preliminary data.</text>
</comment>
<keyword evidence="3" id="KW-0805">Transcription regulation</keyword>
<dbReference type="PANTHER" id="PTHR30118">
    <property type="entry name" value="HTH-TYPE TRANSCRIPTIONAL REGULATOR LEUO-RELATED"/>
    <property type="match status" value="1"/>
</dbReference>
<keyword evidence="9" id="KW-1185">Reference proteome</keyword>
<dbReference type="Pfam" id="PF00126">
    <property type="entry name" value="HTH_1"/>
    <property type="match status" value="1"/>
</dbReference>
<dbReference type="InterPro" id="IPR037402">
    <property type="entry name" value="YidZ_PBP2"/>
</dbReference>
<keyword evidence="6" id="KW-0804">Transcription</keyword>
<comment type="similarity">
    <text evidence="1">Belongs to the LysR transcriptional regulatory family.</text>
</comment>
<evidence type="ECO:0000256" key="2">
    <source>
        <dbReference type="ARBA" id="ARBA00022458"/>
    </source>
</evidence>
<evidence type="ECO:0000256" key="5">
    <source>
        <dbReference type="ARBA" id="ARBA00023159"/>
    </source>
</evidence>
<evidence type="ECO:0000256" key="3">
    <source>
        <dbReference type="ARBA" id="ARBA00023015"/>
    </source>
</evidence>
<evidence type="ECO:0000259" key="7">
    <source>
        <dbReference type="PROSITE" id="PS50931"/>
    </source>
</evidence>
<proteinExistence type="inferred from homology"/>
<feature type="domain" description="HTH lysR-type" evidence="7">
    <location>
        <begin position="160"/>
        <end position="219"/>
    </location>
</feature>
<dbReference type="CDD" id="cd08417">
    <property type="entry name" value="PBP2_Nitroaromatics_like"/>
    <property type="match status" value="1"/>
</dbReference>
<accession>A0ABR6IGH5</accession>
<keyword evidence="2" id="KW-0536">Nodulation</keyword>
<dbReference type="EMBL" id="JACIFX010000001">
    <property type="protein sequence ID" value="MBB4226965.1"/>
    <property type="molecule type" value="Genomic_DNA"/>
</dbReference>
<dbReference type="GO" id="GO:0003677">
    <property type="term" value="F:DNA binding"/>
    <property type="evidence" value="ECO:0007669"/>
    <property type="project" value="UniProtKB-KW"/>
</dbReference>
<evidence type="ECO:0000256" key="6">
    <source>
        <dbReference type="ARBA" id="ARBA00023163"/>
    </source>
</evidence>
<gene>
    <name evidence="8" type="ORF">GGD56_000785</name>
</gene>
<dbReference type="InterPro" id="IPR036388">
    <property type="entry name" value="WH-like_DNA-bd_sf"/>
</dbReference>
<evidence type="ECO:0000256" key="1">
    <source>
        <dbReference type="ARBA" id="ARBA00009437"/>
    </source>
</evidence>
<dbReference type="PANTHER" id="PTHR30118:SF15">
    <property type="entry name" value="TRANSCRIPTIONAL REGULATORY PROTEIN"/>
    <property type="match status" value="1"/>
</dbReference>
<keyword evidence="5" id="KW-0010">Activator</keyword>
<evidence type="ECO:0000313" key="8">
    <source>
        <dbReference type="EMBL" id="MBB4226965.1"/>
    </source>
</evidence>
<dbReference type="InterPro" id="IPR005119">
    <property type="entry name" value="LysR_subst-bd"/>
</dbReference>
<dbReference type="Gene3D" id="1.10.10.10">
    <property type="entry name" value="Winged helix-like DNA-binding domain superfamily/Winged helix DNA-binding domain"/>
    <property type="match status" value="1"/>
</dbReference>
<sequence length="457" mass="50722">MKANDKRIRFIDGIDVYETARGAVKRDLFDEQNSGYALDVALVERLVVEKLEAEAEKLRADGWKWVECVCEFPQESHYMSRVYPKDVPLTDKQQAELDRLEGEYCELAEPIEAGVADEEIRSPAGPALTSPWKSAAQSVTLDIGRIKIRTLDLAHRVGDLEINLLLTLDALLRDENVTHAAARLNITQSALSGRLNKLRQILNDPLFLPASTGRGVTATPHALAMKPELEQLLERLKQFAQKAHLFDPASSDRTFRIAASDNPAAILAPDLLPLIHDRAPGVRIAFIFPDRSRIGELLEHGDLDLYIGAPDDAPQDLIGRSLFDDELVTAQRIGHPRGTGPLSLDEFCSLDHLLISSNGGMFSGIIDGALAEHGRSRRVTVSVQSYALAPLLVATTDCLCTLPRRLLQRFTHSLDLFEPPLALGRFALKYFWHPRMSADPAHRWLRSMVAEAALDKS</sequence>
<reference evidence="8 9" key="1">
    <citation type="submission" date="2020-08" db="EMBL/GenBank/DDBJ databases">
        <title>Genomic Encyclopedia of Type Strains, Phase IV (KMG-V): Genome sequencing to study the core and pangenomes of soil and plant-associated prokaryotes.</title>
        <authorList>
            <person name="Whitman W."/>
        </authorList>
    </citation>
    <scope>NUCLEOTIDE SEQUENCE [LARGE SCALE GENOMIC DNA]</scope>
    <source>
        <strain evidence="8 9">SEMIA 4087</strain>
    </source>
</reference>
<dbReference type="SUPFAM" id="SSF53850">
    <property type="entry name" value="Periplasmic binding protein-like II"/>
    <property type="match status" value="1"/>
</dbReference>
<dbReference type="InterPro" id="IPR036390">
    <property type="entry name" value="WH_DNA-bd_sf"/>
</dbReference>